<dbReference type="EMBL" id="KM926620">
    <property type="protein sequence ID" value="AJI02615.1"/>
    <property type="molecule type" value="mRNA"/>
</dbReference>
<evidence type="ECO:0000256" key="2">
    <source>
        <dbReference type="SAM" id="SignalP"/>
    </source>
</evidence>
<name>A0A0B5Z504_ANTPE</name>
<dbReference type="InterPro" id="IPR042046">
    <property type="entry name" value="Lipoprotein_11_N"/>
</dbReference>
<dbReference type="Pfam" id="PF03260">
    <property type="entry name" value="Lipoprotein_11"/>
    <property type="match status" value="1"/>
</dbReference>
<dbReference type="GO" id="GO:0005576">
    <property type="term" value="C:extracellular region"/>
    <property type="evidence" value="ECO:0007669"/>
    <property type="project" value="InterPro"/>
</dbReference>
<dbReference type="AlphaFoldDB" id="A0A0B5Z504"/>
<feature type="chain" id="PRO_5002107102" evidence="2">
    <location>
        <begin position="21"/>
        <end position="260"/>
    </location>
</feature>
<feature type="signal peptide" evidence="2">
    <location>
        <begin position="1"/>
        <end position="20"/>
    </location>
</feature>
<keyword evidence="1 2" id="KW-0732">Signal</keyword>
<protein>
    <submittedName>
        <fullName evidence="3">Microvitellogenin</fullName>
    </submittedName>
</protein>
<sequence>MGLSPFVLALSLSVLASAIALDSEESYAPSASDQLYDDVVVGDYPGAVARTRYFENENKGEIVEEVVTRLLRDAKRNIVEYAYQLWKENLKETVEQRFPVQFRPILDGNYVKFINKRDGLALKLAYAVDDVGDRLAYGDVQDKTSERISWTVIPEWENNRVHFKMLYTQRNQYLKLAIAKDSIGDHEAYGANEDDTYRHQWYFHPVKYEHDVLFYIFNREFGQALKLGRDADSDGDRVLWGHNGNVLGSPELFGWFIAPF</sequence>
<dbReference type="Gene3D" id="2.80.10.50">
    <property type="match status" value="1"/>
</dbReference>
<dbReference type="InterPro" id="IPR004943">
    <property type="entry name" value="Lipoprotein_11"/>
</dbReference>
<evidence type="ECO:0000256" key="1">
    <source>
        <dbReference type="ARBA" id="ARBA00022729"/>
    </source>
</evidence>
<accession>A0A0B5Z504</accession>
<dbReference type="Gene3D" id="1.10.10.2400">
    <property type="entry name" value="Lepidopteran low molecular weight (30 kD) lipoprotein, N-terminal domain"/>
    <property type="match status" value="1"/>
</dbReference>
<organism evidence="3">
    <name type="scientific">Antheraea pernyi</name>
    <name type="common">Chinese oak silk moth</name>
    <name type="synonym">Bombyx pernyi</name>
    <dbReference type="NCBI Taxonomy" id="7119"/>
    <lineage>
        <taxon>Eukaryota</taxon>
        <taxon>Metazoa</taxon>
        <taxon>Ecdysozoa</taxon>
        <taxon>Arthropoda</taxon>
        <taxon>Hexapoda</taxon>
        <taxon>Insecta</taxon>
        <taxon>Pterygota</taxon>
        <taxon>Neoptera</taxon>
        <taxon>Endopterygota</taxon>
        <taxon>Lepidoptera</taxon>
        <taxon>Glossata</taxon>
        <taxon>Ditrysia</taxon>
        <taxon>Bombycoidea</taxon>
        <taxon>Saturniidae</taxon>
        <taxon>Saturniinae</taxon>
        <taxon>Saturniini</taxon>
        <taxon>Antheraea</taxon>
    </lineage>
</organism>
<reference evidence="3" key="1">
    <citation type="journal article" date="2015" name="PLoS ONE">
        <title>Identification and Characterization of a Novel Microvitellogenin from the Chinese Oak Silkworm Antheraea pernyi.</title>
        <authorList>
            <person name="Liu Y."/>
            <person name="Chen M."/>
            <person name="Su J."/>
            <person name="Ma H."/>
            <person name="Zheng X."/>
            <person name="Li Q."/>
            <person name="Shi S."/>
            <person name="Qin L."/>
        </authorList>
    </citation>
    <scope>NUCLEOTIDE SEQUENCE</scope>
</reference>
<evidence type="ECO:0000313" key="3">
    <source>
        <dbReference type="EMBL" id="AJI02615.1"/>
    </source>
</evidence>
<proteinExistence type="evidence at transcript level"/>